<organism evidence="1 2">
    <name type="scientific">Methylobacterium trifolii</name>
    <dbReference type="NCBI Taxonomy" id="1003092"/>
    <lineage>
        <taxon>Bacteria</taxon>
        <taxon>Pseudomonadati</taxon>
        <taxon>Pseudomonadota</taxon>
        <taxon>Alphaproteobacteria</taxon>
        <taxon>Hyphomicrobiales</taxon>
        <taxon>Methylobacteriaceae</taxon>
        <taxon>Methylobacterium</taxon>
    </lineage>
</organism>
<evidence type="ECO:0000313" key="1">
    <source>
        <dbReference type="EMBL" id="GJE59215.1"/>
    </source>
</evidence>
<gene>
    <name evidence="1" type="ORF">MPOCJGCO_1303</name>
</gene>
<evidence type="ECO:0000313" key="2">
    <source>
        <dbReference type="Proteomes" id="UP001055057"/>
    </source>
</evidence>
<accession>A0ABQ4TVF1</accession>
<name>A0ABQ4TVF1_9HYPH</name>
<comment type="caution">
    <text evidence="1">The sequence shown here is derived from an EMBL/GenBank/DDBJ whole genome shotgun (WGS) entry which is preliminary data.</text>
</comment>
<proteinExistence type="predicted"/>
<protein>
    <submittedName>
        <fullName evidence="1">Uncharacterized protein</fullName>
    </submittedName>
</protein>
<reference evidence="1" key="1">
    <citation type="journal article" date="2021" name="Front. Microbiol.">
        <title>Comprehensive Comparative Genomics and Phenotyping of Methylobacterium Species.</title>
        <authorList>
            <person name="Alessa O."/>
            <person name="Ogura Y."/>
            <person name="Fujitani Y."/>
            <person name="Takami H."/>
            <person name="Hayashi T."/>
            <person name="Sahin N."/>
            <person name="Tani A."/>
        </authorList>
    </citation>
    <scope>NUCLEOTIDE SEQUENCE</scope>
    <source>
        <strain evidence="1">DSM 23632</strain>
    </source>
</reference>
<sequence>MLIYYFKMPIFAVCNAFGMMTQYLSDKLKRLQLCRRQVFELCTIMIDC</sequence>
<dbReference type="EMBL" id="BPRB01000067">
    <property type="protein sequence ID" value="GJE59215.1"/>
    <property type="molecule type" value="Genomic_DNA"/>
</dbReference>
<keyword evidence="2" id="KW-1185">Reference proteome</keyword>
<reference evidence="1" key="2">
    <citation type="submission" date="2021-08" db="EMBL/GenBank/DDBJ databases">
        <authorList>
            <person name="Tani A."/>
            <person name="Ola A."/>
            <person name="Ogura Y."/>
            <person name="Katsura K."/>
            <person name="Hayashi T."/>
        </authorList>
    </citation>
    <scope>NUCLEOTIDE SEQUENCE</scope>
    <source>
        <strain evidence="1">DSM 23632</strain>
    </source>
</reference>
<dbReference type="Proteomes" id="UP001055057">
    <property type="component" value="Unassembled WGS sequence"/>
</dbReference>